<keyword evidence="2" id="KW-1185">Reference proteome</keyword>
<proteinExistence type="predicted"/>
<protein>
    <submittedName>
        <fullName evidence="1">Uncharacterized protein</fullName>
    </submittedName>
</protein>
<comment type="caution">
    <text evidence="1">The sequence shown here is derived from an EMBL/GenBank/DDBJ whole genome shotgun (WGS) entry which is preliminary data.</text>
</comment>
<dbReference type="STRING" id="3818.A0A444YAN1"/>
<gene>
    <name evidence="1" type="ORF">Ahy_B07g086755</name>
</gene>
<sequence>MNPNYNNFRFPQIKAHPWHKVCISISLLRHVFSSNQS</sequence>
<dbReference type="AlphaFoldDB" id="A0A444YAN1"/>
<accession>A0A444YAN1</accession>
<name>A0A444YAN1_ARAHY</name>
<dbReference type="EMBL" id="SDMP01000017">
    <property type="protein sequence ID" value="RYQ98926.1"/>
    <property type="molecule type" value="Genomic_DNA"/>
</dbReference>
<organism evidence="1 2">
    <name type="scientific">Arachis hypogaea</name>
    <name type="common">Peanut</name>
    <dbReference type="NCBI Taxonomy" id="3818"/>
    <lineage>
        <taxon>Eukaryota</taxon>
        <taxon>Viridiplantae</taxon>
        <taxon>Streptophyta</taxon>
        <taxon>Embryophyta</taxon>
        <taxon>Tracheophyta</taxon>
        <taxon>Spermatophyta</taxon>
        <taxon>Magnoliopsida</taxon>
        <taxon>eudicotyledons</taxon>
        <taxon>Gunneridae</taxon>
        <taxon>Pentapetalae</taxon>
        <taxon>rosids</taxon>
        <taxon>fabids</taxon>
        <taxon>Fabales</taxon>
        <taxon>Fabaceae</taxon>
        <taxon>Papilionoideae</taxon>
        <taxon>50 kb inversion clade</taxon>
        <taxon>dalbergioids sensu lato</taxon>
        <taxon>Dalbergieae</taxon>
        <taxon>Pterocarpus clade</taxon>
        <taxon>Arachis</taxon>
    </lineage>
</organism>
<reference evidence="1 2" key="1">
    <citation type="submission" date="2019-01" db="EMBL/GenBank/DDBJ databases">
        <title>Sequencing of cultivated peanut Arachis hypogaea provides insights into genome evolution and oil improvement.</title>
        <authorList>
            <person name="Chen X."/>
        </authorList>
    </citation>
    <scope>NUCLEOTIDE SEQUENCE [LARGE SCALE GENOMIC DNA]</scope>
    <source>
        <strain evidence="2">cv. Fuhuasheng</strain>
        <tissue evidence="1">Leaves</tissue>
    </source>
</reference>
<dbReference type="Proteomes" id="UP000289738">
    <property type="component" value="Chromosome B07"/>
</dbReference>
<evidence type="ECO:0000313" key="2">
    <source>
        <dbReference type="Proteomes" id="UP000289738"/>
    </source>
</evidence>
<evidence type="ECO:0000313" key="1">
    <source>
        <dbReference type="EMBL" id="RYQ98926.1"/>
    </source>
</evidence>